<reference evidence="1 2" key="1">
    <citation type="submission" date="2018-02" db="EMBL/GenBank/DDBJ databases">
        <title>Comparative analysis of genomes of three Brevibacillus laterosporus strains producers of potent antimicrobials isolated from silage.</title>
        <authorList>
            <person name="Kojic M."/>
            <person name="Miljkovic M."/>
            <person name="Studholme D."/>
            <person name="Filipic B."/>
        </authorList>
    </citation>
    <scope>NUCLEOTIDE SEQUENCE [LARGE SCALE GENOMIC DNA]</scope>
    <source>
        <strain evidence="1 2">BGSP11</strain>
    </source>
</reference>
<dbReference type="RefSeq" id="WP_104030264.1">
    <property type="nucleotide sequence ID" value="NZ_PRKQ01000001.1"/>
</dbReference>
<evidence type="ECO:0000313" key="2">
    <source>
        <dbReference type="Proteomes" id="UP000239759"/>
    </source>
</evidence>
<comment type="caution">
    <text evidence="1">The sequence shown here is derived from an EMBL/GenBank/DDBJ whole genome shotgun (WGS) entry which is preliminary data.</text>
</comment>
<gene>
    <name evidence="1" type="ORF">C4A77_00320</name>
</gene>
<name>A0AAP8QHX4_BRELA</name>
<accession>A0AAP8QHX4</accession>
<organism evidence="1 2">
    <name type="scientific">Brevibacillus laterosporus</name>
    <name type="common">Bacillus laterosporus</name>
    <dbReference type="NCBI Taxonomy" id="1465"/>
    <lineage>
        <taxon>Bacteria</taxon>
        <taxon>Bacillati</taxon>
        <taxon>Bacillota</taxon>
        <taxon>Bacilli</taxon>
        <taxon>Bacillales</taxon>
        <taxon>Paenibacillaceae</taxon>
        <taxon>Brevibacillus</taxon>
    </lineage>
</organism>
<dbReference type="Proteomes" id="UP000239759">
    <property type="component" value="Unassembled WGS sequence"/>
</dbReference>
<dbReference type="AlphaFoldDB" id="A0AAP8QHX4"/>
<protein>
    <submittedName>
        <fullName evidence="1">Uncharacterized protein</fullName>
    </submittedName>
</protein>
<proteinExistence type="predicted"/>
<sequence>MTPDELKVINNEQMIAFFKGYDYTWRLTKILSINYIIKNRENLKSELSDYYEGFIDCNDNYIYGSVTNGLAFSALSELLMQIEDFFALLKHIRNDQEFIKGITFYYASDILKIGDKLKQMTKKELLHAFMIPDEEMFQEIFKDVPEENWKSSLNDLNSDCELIIEYVDEIVDTFNKFRFFYNQYKHGLTVALKPFDNYSEEGIEARKKEFKTSVVSYDNSTLERTKRGGTDGNVAFVIPNLTPSIAPHLEELYNNGNLLRYHMSSKIDMLDLIESSKKICLLNMILINNRLDYADPEDIGCNNIFIPTRNKTKKFMHKNIKLVPKGEPIKLESFNVTF</sequence>
<evidence type="ECO:0000313" key="1">
    <source>
        <dbReference type="EMBL" id="PPB12863.1"/>
    </source>
</evidence>
<dbReference type="EMBL" id="PRKQ01000001">
    <property type="protein sequence ID" value="PPB12863.1"/>
    <property type="molecule type" value="Genomic_DNA"/>
</dbReference>